<dbReference type="Proteomes" id="UP000248405">
    <property type="component" value="Unassembled WGS sequence"/>
</dbReference>
<dbReference type="GeneID" id="37206750"/>
<evidence type="ECO:0000256" key="2">
    <source>
        <dbReference type="SAM" id="SignalP"/>
    </source>
</evidence>
<gene>
    <name evidence="3" type="ORF">BO88DRAFT_244269</name>
</gene>
<keyword evidence="2" id="KW-0732">Signal</keyword>
<organism evidence="3 4">
    <name type="scientific">Aspergillus vadensis (strain CBS 113365 / IMI 142717 / IBT 24658)</name>
    <dbReference type="NCBI Taxonomy" id="1448311"/>
    <lineage>
        <taxon>Eukaryota</taxon>
        <taxon>Fungi</taxon>
        <taxon>Dikarya</taxon>
        <taxon>Ascomycota</taxon>
        <taxon>Pezizomycotina</taxon>
        <taxon>Eurotiomycetes</taxon>
        <taxon>Eurotiomycetidae</taxon>
        <taxon>Eurotiales</taxon>
        <taxon>Aspergillaceae</taxon>
        <taxon>Aspergillus</taxon>
        <taxon>Aspergillus subgen. Circumdati</taxon>
    </lineage>
</organism>
<protein>
    <submittedName>
        <fullName evidence="3">Uncharacterized protein</fullName>
    </submittedName>
</protein>
<proteinExistence type="predicted"/>
<feature type="compositionally biased region" description="Basic and acidic residues" evidence="1">
    <location>
        <begin position="105"/>
        <end position="129"/>
    </location>
</feature>
<dbReference type="AlphaFoldDB" id="A0A319BD85"/>
<reference evidence="3" key="1">
    <citation type="submission" date="2016-12" db="EMBL/GenBank/DDBJ databases">
        <title>The genomes of Aspergillus section Nigri reveals drivers in fungal speciation.</title>
        <authorList>
            <consortium name="DOE Joint Genome Institute"/>
            <person name="Vesth T.C."/>
            <person name="Nybo J."/>
            <person name="Theobald S."/>
            <person name="Brandl J."/>
            <person name="Frisvad J.C."/>
            <person name="Nielsen K.F."/>
            <person name="Lyhne E.K."/>
            <person name="Kogle M.E."/>
            <person name="Kuo A."/>
            <person name="Riley R."/>
            <person name="Clum A."/>
            <person name="Nolan M."/>
            <person name="Lipzen A."/>
            <person name="Salamov A."/>
            <person name="Henrissat B."/>
            <person name="Wiebenga A."/>
            <person name="De Vries R.P."/>
            <person name="Grigoriev I.V."/>
            <person name="Mortensen U.H."/>
            <person name="Andersen M.R."/>
            <person name="Baker S.E."/>
        </authorList>
    </citation>
    <scope>NUCLEOTIDE SEQUENCE [LARGE SCALE GENOMIC DNA]</scope>
    <source>
        <strain evidence="3">CBS 113365</strain>
    </source>
</reference>
<accession>A0A319BD85</accession>
<evidence type="ECO:0000313" key="4">
    <source>
        <dbReference type="Proteomes" id="UP000248405"/>
    </source>
</evidence>
<dbReference type="EMBL" id="KZ821619">
    <property type="protein sequence ID" value="PYH71106.1"/>
    <property type="molecule type" value="Genomic_DNA"/>
</dbReference>
<feature type="region of interest" description="Disordered" evidence="1">
    <location>
        <begin position="102"/>
        <end position="131"/>
    </location>
</feature>
<sequence>MLATLLLENLISCGSSLLPTSFHGYPVLTVPFWVSSPPLCFPYTPPSLFLPVDPVCSGPSVGETRCLRYPSLLPTWLVPSRYLSVTQTVQPWSSMAQITGLRGRGGGEEADRYTHTHRERERERERNREGIQSIPRSQPWLVSVSISVLSVF</sequence>
<feature type="chain" id="PRO_5016381390" evidence="2">
    <location>
        <begin position="17"/>
        <end position="152"/>
    </location>
</feature>
<keyword evidence="4" id="KW-1185">Reference proteome</keyword>
<dbReference type="RefSeq" id="XP_025564900.1">
    <property type="nucleotide sequence ID" value="XM_025702158.1"/>
</dbReference>
<evidence type="ECO:0000256" key="1">
    <source>
        <dbReference type="SAM" id="MobiDB-lite"/>
    </source>
</evidence>
<feature type="signal peptide" evidence="2">
    <location>
        <begin position="1"/>
        <end position="16"/>
    </location>
</feature>
<name>A0A319BD85_ASPVC</name>
<evidence type="ECO:0000313" key="3">
    <source>
        <dbReference type="EMBL" id="PYH71106.1"/>
    </source>
</evidence>